<sequence>MIMKGKIALEEHFATEEYLGDVKRFFIREGEDVWQRAKGIMCDISGRRLELMDEAGIEKTILSLSSPTIQAILDTKEAVDSAKKVNDYIAEQIVNHRDRFDSFAALPTQDPEAAARELERCVKEYDFKGALINGFCNIGDPDVPVYLDDPRNIPFWEAVESLDVPIYIHPRPVTETVRREVFGDNHFWMETAAWGWHANLGTQILRLISSGIFDRCPKLQIVIGHMGELLPMFLWRITNRCNSHKRDCQADLPINQYFQRNISITTSGNCSTPALMCAMMEMSTERIMFSTDYPYESMKQAADWFDNIPFSDLDKEKMGRTNAAKLFKLDL</sequence>
<dbReference type="Pfam" id="PF04909">
    <property type="entry name" value="Amidohydro_2"/>
    <property type="match status" value="1"/>
</dbReference>
<dbReference type="InterPro" id="IPR032465">
    <property type="entry name" value="ACMSD"/>
</dbReference>
<reference evidence="3 4" key="1">
    <citation type="submission" date="2018-08" db="EMBL/GenBank/DDBJ databases">
        <title>A genome reference for cultivated species of the human gut microbiota.</title>
        <authorList>
            <person name="Zou Y."/>
            <person name="Xue W."/>
            <person name="Luo G."/>
        </authorList>
    </citation>
    <scope>NUCLEOTIDE SEQUENCE [LARGE SCALE GENOMIC DNA]</scope>
    <source>
        <strain evidence="3 4">AM07-24</strain>
    </source>
</reference>
<dbReference type="OrthoDB" id="9777673at2"/>
<evidence type="ECO:0000256" key="1">
    <source>
        <dbReference type="ARBA" id="ARBA00023239"/>
    </source>
</evidence>
<name>A0A415E7P9_9FIRM</name>
<feature type="domain" description="Amidohydrolase-related" evidence="2">
    <location>
        <begin position="48"/>
        <end position="329"/>
    </location>
</feature>
<comment type="caution">
    <text evidence="3">The sequence shown here is derived from an EMBL/GenBank/DDBJ whole genome shotgun (WGS) entry which is preliminary data.</text>
</comment>
<dbReference type="GO" id="GO:0019748">
    <property type="term" value="P:secondary metabolic process"/>
    <property type="evidence" value="ECO:0007669"/>
    <property type="project" value="TreeGrafter"/>
</dbReference>
<dbReference type="InterPro" id="IPR032466">
    <property type="entry name" value="Metal_Hydrolase"/>
</dbReference>
<dbReference type="InterPro" id="IPR006680">
    <property type="entry name" value="Amidohydro-rel"/>
</dbReference>
<dbReference type="Gene3D" id="3.20.20.140">
    <property type="entry name" value="Metal-dependent hydrolases"/>
    <property type="match status" value="1"/>
</dbReference>
<dbReference type="GO" id="GO:0016787">
    <property type="term" value="F:hydrolase activity"/>
    <property type="evidence" value="ECO:0007669"/>
    <property type="project" value="UniProtKB-KW"/>
</dbReference>
<evidence type="ECO:0000259" key="2">
    <source>
        <dbReference type="Pfam" id="PF04909"/>
    </source>
</evidence>
<dbReference type="EMBL" id="QRMS01000001">
    <property type="protein sequence ID" value="RHJ89724.1"/>
    <property type="molecule type" value="Genomic_DNA"/>
</dbReference>
<dbReference type="Proteomes" id="UP000284841">
    <property type="component" value="Unassembled WGS sequence"/>
</dbReference>
<keyword evidence="4" id="KW-1185">Reference proteome</keyword>
<dbReference type="PANTHER" id="PTHR21240">
    <property type="entry name" value="2-AMINO-3-CARBOXYLMUCONATE-6-SEMIALDEHYDE DECARBOXYLASE"/>
    <property type="match status" value="1"/>
</dbReference>
<dbReference type="AlphaFoldDB" id="A0A415E7P9"/>
<protein>
    <submittedName>
        <fullName evidence="3">Amidohydrolase</fullName>
    </submittedName>
</protein>
<accession>A0A415E7P9</accession>
<keyword evidence="3" id="KW-0378">Hydrolase</keyword>
<dbReference type="STRING" id="1776384.GCA_900086585_03079"/>
<dbReference type="GO" id="GO:0016831">
    <property type="term" value="F:carboxy-lyase activity"/>
    <property type="evidence" value="ECO:0007669"/>
    <property type="project" value="InterPro"/>
</dbReference>
<gene>
    <name evidence="3" type="ORF">DW099_03945</name>
</gene>
<organism evidence="3 4">
    <name type="scientific">Emergencia timonensis</name>
    <dbReference type="NCBI Taxonomy" id="1776384"/>
    <lineage>
        <taxon>Bacteria</taxon>
        <taxon>Bacillati</taxon>
        <taxon>Bacillota</taxon>
        <taxon>Clostridia</taxon>
        <taxon>Peptostreptococcales</taxon>
        <taxon>Anaerovoracaceae</taxon>
        <taxon>Emergencia</taxon>
    </lineage>
</organism>
<dbReference type="GO" id="GO:0005829">
    <property type="term" value="C:cytosol"/>
    <property type="evidence" value="ECO:0007669"/>
    <property type="project" value="TreeGrafter"/>
</dbReference>
<dbReference type="SUPFAM" id="SSF51556">
    <property type="entry name" value="Metallo-dependent hydrolases"/>
    <property type="match status" value="1"/>
</dbReference>
<keyword evidence="1" id="KW-0456">Lyase</keyword>
<proteinExistence type="predicted"/>
<dbReference type="PANTHER" id="PTHR21240:SF31">
    <property type="entry name" value="AMIDOHYDROLASE FAMILY PROTEIN (AFU_ORTHOLOGUE AFUA_7G05840)"/>
    <property type="match status" value="1"/>
</dbReference>
<evidence type="ECO:0000313" key="3">
    <source>
        <dbReference type="EMBL" id="RHJ89724.1"/>
    </source>
</evidence>
<evidence type="ECO:0000313" key="4">
    <source>
        <dbReference type="Proteomes" id="UP000284841"/>
    </source>
</evidence>